<evidence type="ECO:0000313" key="4">
    <source>
        <dbReference type="EMBL" id="SVD55393.1"/>
    </source>
</evidence>
<accession>A0A382W9A2</accession>
<dbReference type="Pfam" id="PF02784">
    <property type="entry name" value="Orn_Arg_deC_N"/>
    <property type="match status" value="1"/>
</dbReference>
<comment type="cofactor">
    <cofactor evidence="1">
        <name>pyridoxal 5'-phosphate</name>
        <dbReference type="ChEBI" id="CHEBI:597326"/>
    </cofactor>
</comment>
<name>A0A382W9A2_9ZZZZ</name>
<dbReference type="InterPro" id="IPR029066">
    <property type="entry name" value="PLP-binding_barrel"/>
</dbReference>
<protein>
    <recommendedName>
        <fullName evidence="3">Orn/DAP/Arg decarboxylase 2 N-terminal domain-containing protein</fullName>
    </recommendedName>
</protein>
<evidence type="ECO:0000259" key="3">
    <source>
        <dbReference type="Pfam" id="PF02784"/>
    </source>
</evidence>
<reference evidence="4" key="1">
    <citation type="submission" date="2018-05" db="EMBL/GenBank/DDBJ databases">
        <authorList>
            <person name="Lanie J.A."/>
            <person name="Ng W.-L."/>
            <person name="Kazmierczak K.M."/>
            <person name="Andrzejewski T.M."/>
            <person name="Davidsen T.M."/>
            <person name="Wayne K.J."/>
            <person name="Tettelin H."/>
            <person name="Glass J.I."/>
            <person name="Rusch D."/>
            <person name="Podicherti R."/>
            <person name="Tsui H.-C.T."/>
            <person name="Winkler M.E."/>
        </authorList>
    </citation>
    <scope>NUCLEOTIDE SEQUENCE</scope>
</reference>
<proteinExistence type="predicted"/>
<dbReference type="InterPro" id="IPR022644">
    <property type="entry name" value="De-COase2_N"/>
</dbReference>
<dbReference type="PANTHER" id="PTHR43727">
    <property type="entry name" value="DIAMINOPIMELATE DECARBOXYLASE"/>
    <property type="match status" value="1"/>
</dbReference>
<evidence type="ECO:0000256" key="2">
    <source>
        <dbReference type="ARBA" id="ARBA00022898"/>
    </source>
</evidence>
<dbReference type="Gene3D" id="3.20.20.10">
    <property type="entry name" value="Alanine racemase"/>
    <property type="match status" value="1"/>
</dbReference>
<dbReference type="PANTHER" id="PTHR43727:SF2">
    <property type="entry name" value="GROUP IV DECARBOXYLASE"/>
    <property type="match status" value="1"/>
</dbReference>
<keyword evidence="2" id="KW-0663">Pyridoxal phosphate</keyword>
<feature type="domain" description="Orn/DAP/Arg decarboxylase 2 N-terminal" evidence="3">
    <location>
        <begin position="36"/>
        <end position="142"/>
    </location>
</feature>
<dbReference type="AlphaFoldDB" id="A0A382W9A2"/>
<dbReference type="EMBL" id="UINC01158062">
    <property type="protein sequence ID" value="SVD55393.1"/>
    <property type="molecule type" value="Genomic_DNA"/>
</dbReference>
<dbReference type="GO" id="GO:0008836">
    <property type="term" value="F:diaminopimelate decarboxylase activity"/>
    <property type="evidence" value="ECO:0007669"/>
    <property type="project" value="TreeGrafter"/>
</dbReference>
<gene>
    <name evidence="4" type="ORF">METZ01_LOCUS408247</name>
</gene>
<feature type="non-terminal residue" evidence="4">
    <location>
        <position position="145"/>
    </location>
</feature>
<dbReference type="SUPFAM" id="SSF51419">
    <property type="entry name" value="PLP-binding barrel"/>
    <property type="match status" value="1"/>
</dbReference>
<dbReference type="GO" id="GO:0009089">
    <property type="term" value="P:lysine biosynthetic process via diaminopimelate"/>
    <property type="evidence" value="ECO:0007669"/>
    <property type="project" value="TreeGrafter"/>
</dbReference>
<organism evidence="4">
    <name type="scientific">marine metagenome</name>
    <dbReference type="NCBI Taxonomy" id="408172"/>
    <lineage>
        <taxon>unclassified sequences</taxon>
        <taxon>metagenomes</taxon>
        <taxon>ecological metagenomes</taxon>
    </lineage>
</organism>
<sequence length="145" mass="15922">MESLRFLSPKEIDDIRIEFGTPAFVYDEATLRENARTLKAFPNAFGLKPRYAMKAAPTAAIIRIFNQEGLGIDASSGHELERAIRVGFGTESISLSTQEMPENFRIWVDEGVSINLCSLNQIKLFASICPGRAVGLRFNPGLGSG</sequence>
<evidence type="ECO:0000256" key="1">
    <source>
        <dbReference type="ARBA" id="ARBA00001933"/>
    </source>
</evidence>